<evidence type="ECO:0000256" key="2">
    <source>
        <dbReference type="ARBA" id="ARBA00022485"/>
    </source>
</evidence>
<name>A0AAQ4FHH1_AMBAM</name>
<evidence type="ECO:0000256" key="5">
    <source>
        <dbReference type="ARBA" id="ARBA00022723"/>
    </source>
</evidence>
<reference evidence="9 10" key="1">
    <citation type="journal article" date="2023" name="Arcadia Sci">
        <title>De novo assembly of a long-read Amblyomma americanum tick genome.</title>
        <authorList>
            <person name="Chou S."/>
            <person name="Poskanzer K.E."/>
            <person name="Rollins M."/>
            <person name="Thuy-Boun P.S."/>
        </authorList>
    </citation>
    <scope>NUCLEOTIDE SEQUENCE [LARGE SCALE GENOMIC DNA]</scope>
    <source>
        <strain evidence="9">F_SG_1</strain>
        <tissue evidence="9">Salivary glands</tissue>
    </source>
</reference>
<keyword evidence="4" id="KW-0235">DNA replication</keyword>
<evidence type="ECO:0000313" key="10">
    <source>
        <dbReference type="Proteomes" id="UP001321473"/>
    </source>
</evidence>
<keyword evidence="5" id="KW-0479">Metal-binding</keyword>
<accession>A0AAQ4FHH1</accession>
<dbReference type="AlphaFoldDB" id="A0AAQ4FHH1"/>
<evidence type="ECO:0000256" key="1">
    <source>
        <dbReference type="ARBA" id="ARBA00001966"/>
    </source>
</evidence>
<dbReference type="Pfam" id="PF26466">
    <property type="entry name" value="DNA_primase_lrg_N"/>
    <property type="match status" value="1"/>
</dbReference>
<dbReference type="GO" id="GO:0006269">
    <property type="term" value="P:DNA replication, synthesis of primer"/>
    <property type="evidence" value="ECO:0007669"/>
    <property type="project" value="UniProtKB-KW"/>
</dbReference>
<dbReference type="EMBL" id="JARKHS020002547">
    <property type="protein sequence ID" value="KAK8786649.1"/>
    <property type="molecule type" value="Genomic_DNA"/>
</dbReference>
<evidence type="ECO:0000256" key="6">
    <source>
        <dbReference type="ARBA" id="ARBA00023004"/>
    </source>
</evidence>
<sequence>MFKPFLQITVCDKEQGRLNKLNAAPLLCFKCILLVSSRERGKTWLPLVKLTEMVFYLLYPEYNVDLEHLCKMCHRRLAILMKISRCEGNVGAVRDVLEQDDTCHECLIEGSPQDRVSHFFLRSLLCPFGSAFNTIAKAESMLFLCRFEALNWEERREILEHGLSDSKELLKCRISRRFQEVLRTLVKVLTAVLESWSQIIESKEFCVSVPFEHALSLVSSRRVILRAGEAFIREHHLPLFLAGMFHDVCEQSAVHFKQSSKFRILHQDERMAELRTSLKDAFQALQGSLAVGGTLKASDVDSQATYFPPCMSTLYSTLKKEKRLPHDERFIFSLFLKEIGLSLSEAIQFWSRFYIEPPGKKATCSHTWQANTSRLTYSVRHMYGQEGSRIDYTAHRCVQVQDSQLCPFTTDSFQALPGAQQVEDIEDIAQLCENKQFLAACKLHMLRKGEDLASEMILNAEPFDAHDGDSSREPLVGIHKPSQFYLYIRKITGQA</sequence>
<dbReference type="GO" id="GO:0005658">
    <property type="term" value="C:alpha DNA polymerase:primase complex"/>
    <property type="evidence" value="ECO:0007669"/>
    <property type="project" value="TreeGrafter"/>
</dbReference>
<dbReference type="PANTHER" id="PTHR10537:SF3">
    <property type="entry name" value="DNA PRIMASE LARGE SUBUNIT"/>
    <property type="match status" value="1"/>
</dbReference>
<keyword evidence="6" id="KW-0408">Iron</keyword>
<dbReference type="GO" id="GO:0046872">
    <property type="term" value="F:metal ion binding"/>
    <property type="evidence" value="ECO:0007669"/>
    <property type="project" value="UniProtKB-KW"/>
</dbReference>
<protein>
    <recommendedName>
        <fullName evidence="8">DNA primase large subunit C-terminal domain-containing protein</fullName>
    </recommendedName>
</protein>
<dbReference type="Gene3D" id="1.20.930.80">
    <property type="match status" value="1"/>
</dbReference>
<keyword evidence="3" id="KW-0639">Primosome</keyword>
<organism evidence="9 10">
    <name type="scientific">Amblyomma americanum</name>
    <name type="common">Lone star tick</name>
    <dbReference type="NCBI Taxonomy" id="6943"/>
    <lineage>
        <taxon>Eukaryota</taxon>
        <taxon>Metazoa</taxon>
        <taxon>Ecdysozoa</taxon>
        <taxon>Arthropoda</taxon>
        <taxon>Chelicerata</taxon>
        <taxon>Arachnida</taxon>
        <taxon>Acari</taxon>
        <taxon>Parasitiformes</taxon>
        <taxon>Ixodida</taxon>
        <taxon>Ixodoidea</taxon>
        <taxon>Ixodidae</taxon>
        <taxon>Amblyomminae</taxon>
        <taxon>Amblyomma</taxon>
    </lineage>
</organism>
<comment type="cofactor">
    <cofactor evidence="1">
        <name>[4Fe-4S] cluster</name>
        <dbReference type="ChEBI" id="CHEBI:49883"/>
    </cofactor>
</comment>
<keyword evidence="10" id="KW-1185">Reference proteome</keyword>
<evidence type="ECO:0000313" key="9">
    <source>
        <dbReference type="EMBL" id="KAK8786649.1"/>
    </source>
</evidence>
<dbReference type="Pfam" id="PF04104">
    <property type="entry name" value="DNA_primase_lrg"/>
    <property type="match status" value="1"/>
</dbReference>
<dbReference type="Proteomes" id="UP001321473">
    <property type="component" value="Unassembled WGS sequence"/>
</dbReference>
<proteinExistence type="predicted"/>
<dbReference type="PANTHER" id="PTHR10537">
    <property type="entry name" value="DNA PRIMASE LARGE SUBUNIT"/>
    <property type="match status" value="1"/>
</dbReference>
<keyword evidence="7" id="KW-0411">Iron-sulfur</keyword>
<gene>
    <name evidence="9" type="ORF">V5799_023571</name>
</gene>
<dbReference type="GO" id="GO:0051539">
    <property type="term" value="F:4 iron, 4 sulfur cluster binding"/>
    <property type="evidence" value="ECO:0007669"/>
    <property type="project" value="UniProtKB-KW"/>
</dbReference>
<evidence type="ECO:0000256" key="4">
    <source>
        <dbReference type="ARBA" id="ARBA00022705"/>
    </source>
</evidence>
<keyword evidence="2" id="KW-0004">4Fe-4S</keyword>
<dbReference type="InterPro" id="IPR007238">
    <property type="entry name" value="DNA_primase_lsu_euk/arc"/>
</dbReference>
<evidence type="ECO:0000256" key="7">
    <source>
        <dbReference type="ARBA" id="ARBA00023014"/>
    </source>
</evidence>
<comment type="caution">
    <text evidence="9">The sequence shown here is derived from an EMBL/GenBank/DDBJ whole genome shotgun (WGS) entry which is preliminary data.</text>
</comment>
<feature type="domain" description="DNA primase large subunit C-terminal" evidence="8">
    <location>
        <begin position="303"/>
        <end position="443"/>
    </location>
</feature>
<dbReference type="GO" id="GO:0006270">
    <property type="term" value="P:DNA replication initiation"/>
    <property type="evidence" value="ECO:0007669"/>
    <property type="project" value="TreeGrafter"/>
</dbReference>
<dbReference type="InterPro" id="IPR058560">
    <property type="entry name" value="DNA_primase_C"/>
</dbReference>
<evidence type="ECO:0000256" key="3">
    <source>
        <dbReference type="ARBA" id="ARBA00022515"/>
    </source>
</evidence>
<evidence type="ECO:0000259" key="8">
    <source>
        <dbReference type="Pfam" id="PF04104"/>
    </source>
</evidence>